<keyword evidence="1" id="KW-1133">Transmembrane helix</keyword>
<proteinExistence type="predicted"/>
<keyword evidence="1" id="KW-0812">Transmembrane</keyword>
<dbReference type="AlphaFoldDB" id="A0A0V0GU14"/>
<accession>A0A0V0GU14</accession>
<evidence type="ECO:0000256" key="1">
    <source>
        <dbReference type="SAM" id="Phobius"/>
    </source>
</evidence>
<protein>
    <submittedName>
        <fullName evidence="2">Putative ovule protein</fullName>
    </submittedName>
</protein>
<feature type="non-terminal residue" evidence="2">
    <location>
        <position position="1"/>
    </location>
</feature>
<sequence>NRVNHTTKIRFQVSCTALVKRMDFNILPLFPTCIAICSLLEILNVMVISSDAEFQYTMVNVHIRCKLKQHLGYVACV</sequence>
<keyword evidence="1" id="KW-0472">Membrane</keyword>
<feature type="transmembrane region" description="Helical" evidence="1">
    <location>
        <begin position="26"/>
        <end position="48"/>
    </location>
</feature>
<evidence type="ECO:0000313" key="2">
    <source>
        <dbReference type="EMBL" id="JAP11241.1"/>
    </source>
</evidence>
<reference evidence="2" key="1">
    <citation type="submission" date="2015-12" db="EMBL/GenBank/DDBJ databases">
        <title>Gene expression during late stages of embryo sac development: a critical building block for successful pollen-pistil interactions.</title>
        <authorList>
            <person name="Liu Y."/>
            <person name="Joly V."/>
            <person name="Sabar M."/>
            <person name="Matton D.P."/>
        </authorList>
    </citation>
    <scope>NUCLEOTIDE SEQUENCE</scope>
</reference>
<dbReference type="EMBL" id="GEDG01031680">
    <property type="protein sequence ID" value="JAP11241.1"/>
    <property type="molecule type" value="Transcribed_RNA"/>
</dbReference>
<name>A0A0V0GU14_SOLCH</name>
<organism evidence="2">
    <name type="scientific">Solanum chacoense</name>
    <name type="common">Chaco potato</name>
    <dbReference type="NCBI Taxonomy" id="4108"/>
    <lineage>
        <taxon>Eukaryota</taxon>
        <taxon>Viridiplantae</taxon>
        <taxon>Streptophyta</taxon>
        <taxon>Embryophyta</taxon>
        <taxon>Tracheophyta</taxon>
        <taxon>Spermatophyta</taxon>
        <taxon>Magnoliopsida</taxon>
        <taxon>eudicotyledons</taxon>
        <taxon>Gunneridae</taxon>
        <taxon>Pentapetalae</taxon>
        <taxon>asterids</taxon>
        <taxon>lamiids</taxon>
        <taxon>Solanales</taxon>
        <taxon>Solanaceae</taxon>
        <taxon>Solanoideae</taxon>
        <taxon>Solaneae</taxon>
        <taxon>Solanum</taxon>
    </lineage>
</organism>